<dbReference type="PANTHER" id="PTHR34756:SF1">
    <property type="entry name" value="CELL DIVISION CYCLE-ASSOCIATED PROTEIN 3"/>
    <property type="match status" value="1"/>
</dbReference>
<reference evidence="2" key="2">
    <citation type="submission" date="2025-09" db="UniProtKB">
        <authorList>
            <consortium name="Ensembl"/>
        </authorList>
    </citation>
    <scope>IDENTIFICATION</scope>
</reference>
<feature type="region of interest" description="Disordered" evidence="1">
    <location>
        <begin position="99"/>
        <end position="204"/>
    </location>
</feature>
<evidence type="ECO:0008006" key="4">
    <source>
        <dbReference type="Google" id="ProtNLM"/>
    </source>
</evidence>
<feature type="region of interest" description="Disordered" evidence="1">
    <location>
        <begin position="22"/>
        <end position="79"/>
    </location>
</feature>
<feature type="region of interest" description="Disordered" evidence="1">
    <location>
        <begin position="278"/>
        <end position="299"/>
    </location>
</feature>
<dbReference type="AlphaFoldDB" id="A0A8B9PTG7"/>
<accession>A0A8B9PTG7</accession>
<dbReference type="Ensembl" id="ENSAOWT00000018647.1">
    <property type="protein sequence ID" value="ENSAOWP00000016426.1"/>
    <property type="gene ID" value="ENSAOWG00000011189.1"/>
</dbReference>
<dbReference type="InterPro" id="IPR038832">
    <property type="entry name" value="CDCA3"/>
</dbReference>
<keyword evidence="3" id="KW-1185">Reference proteome</keyword>
<evidence type="ECO:0000256" key="1">
    <source>
        <dbReference type="SAM" id="MobiDB-lite"/>
    </source>
</evidence>
<evidence type="ECO:0000313" key="2">
    <source>
        <dbReference type="Ensembl" id="ENSAOWP00000016426.1"/>
    </source>
</evidence>
<proteinExistence type="predicted"/>
<sequence length="299" mass="31291">MGASESCPVTPVSDPLLNKHLAHVSDPRSPSVGILRTPIEVVSSPGGSPMPGPTEPAAGTSRDRDPRLPTPGISHTPMKAVLNDSVDCLVKQLSEAFGAEAAPPEPMLSGVACHPEEAAAEEPAPQSPAVKADREATAAAGEEREQPPSLSAGGEASVRPARLAGPPFSAGSKPIRCKTSNKIRVTSGGIGRSPLSILQDDNSPSALAPCQVKLNERHCGRGMSGNKESSNSELEPYKLWKLGSPRPVEPGNFGKKHALGENLGERKEVTVDLSRSLKSGSCTWSDSNKENHQCPFVEN</sequence>
<feature type="compositionally biased region" description="Basic and acidic residues" evidence="1">
    <location>
        <begin position="131"/>
        <end position="146"/>
    </location>
</feature>
<organism evidence="2 3">
    <name type="scientific">Apteryx owenii</name>
    <name type="common">Little spotted kiwi</name>
    <dbReference type="NCBI Taxonomy" id="8824"/>
    <lineage>
        <taxon>Eukaryota</taxon>
        <taxon>Metazoa</taxon>
        <taxon>Chordata</taxon>
        <taxon>Craniata</taxon>
        <taxon>Vertebrata</taxon>
        <taxon>Euteleostomi</taxon>
        <taxon>Archelosauria</taxon>
        <taxon>Archosauria</taxon>
        <taxon>Dinosauria</taxon>
        <taxon>Saurischia</taxon>
        <taxon>Theropoda</taxon>
        <taxon>Coelurosauria</taxon>
        <taxon>Aves</taxon>
        <taxon>Palaeognathae</taxon>
        <taxon>Apterygiformes</taxon>
        <taxon>Apterygidae</taxon>
        <taxon>Apteryx</taxon>
    </lineage>
</organism>
<evidence type="ECO:0000313" key="3">
    <source>
        <dbReference type="Proteomes" id="UP000694424"/>
    </source>
</evidence>
<reference evidence="2" key="1">
    <citation type="submission" date="2025-08" db="UniProtKB">
        <authorList>
            <consortium name="Ensembl"/>
        </authorList>
    </citation>
    <scope>IDENTIFICATION</scope>
</reference>
<protein>
    <recommendedName>
        <fullName evidence="4">CDCA3 protein</fullName>
    </recommendedName>
</protein>
<dbReference type="Proteomes" id="UP000694424">
    <property type="component" value="Unplaced"/>
</dbReference>
<dbReference type="PANTHER" id="PTHR34756">
    <property type="entry name" value="CELL DIVISION CYCLE-ASSOCIATED PROTEIN 3"/>
    <property type="match status" value="1"/>
</dbReference>
<name>A0A8B9PTG7_APTOW</name>